<evidence type="ECO:0000259" key="12">
    <source>
        <dbReference type="PROSITE" id="PS50280"/>
    </source>
</evidence>
<dbReference type="PROSITE" id="PS50280">
    <property type="entry name" value="SET"/>
    <property type="match status" value="1"/>
</dbReference>
<dbReference type="FunFam" id="2.170.270.10:FF:000035">
    <property type="entry name" value="Histone-lysine N-methyltransferase"/>
    <property type="match status" value="1"/>
</dbReference>
<protein>
    <recommendedName>
        <fullName evidence="18">Histone-lysine N-methyltransferase ASHH2</fullName>
    </recommendedName>
</protein>
<evidence type="ECO:0000256" key="8">
    <source>
        <dbReference type="ARBA" id="ARBA00022771"/>
    </source>
</evidence>
<feature type="compositionally biased region" description="Basic and acidic residues" evidence="11">
    <location>
        <begin position="737"/>
        <end position="746"/>
    </location>
</feature>
<accession>A0AAE1JZ52</accession>
<dbReference type="GO" id="GO:0005694">
    <property type="term" value="C:chromosome"/>
    <property type="evidence" value="ECO:0007669"/>
    <property type="project" value="UniProtKB-SubCell"/>
</dbReference>
<keyword evidence="5" id="KW-0808">Transferase</keyword>
<feature type="compositionally biased region" description="Low complexity" evidence="11">
    <location>
        <begin position="2080"/>
        <end position="2089"/>
    </location>
</feature>
<evidence type="ECO:0000256" key="4">
    <source>
        <dbReference type="ARBA" id="ARBA00022603"/>
    </source>
</evidence>
<feature type="region of interest" description="Disordered" evidence="11">
    <location>
        <begin position="1645"/>
        <end position="1684"/>
    </location>
</feature>
<feature type="compositionally biased region" description="Basic residues" evidence="11">
    <location>
        <begin position="1218"/>
        <end position="1233"/>
    </location>
</feature>
<reference evidence="16" key="1">
    <citation type="submission" date="2023-10" db="EMBL/GenBank/DDBJ databases">
        <title>Chromosome-level genome of the transformable northern wattle, Acacia crassicarpa.</title>
        <authorList>
            <person name="Massaro I."/>
            <person name="Sinha N.R."/>
            <person name="Poethig S."/>
            <person name="Leichty A.R."/>
        </authorList>
    </citation>
    <scope>NUCLEOTIDE SEQUENCE</scope>
    <source>
        <strain evidence="16">Acra3RX</strain>
        <tissue evidence="16">Leaf</tissue>
    </source>
</reference>
<dbReference type="SUPFAM" id="SSF82199">
    <property type="entry name" value="SET domain"/>
    <property type="match status" value="1"/>
</dbReference>
<keyword evidence="17" id="KW-1185">Reference proteome</keyword>
<evidence type="ECO:0000256" key="11">
    <source>
        <dbReference type="SAM" id="MobiDB-lite"/>
    </source>
</evidence>
<dbReference type="PROSITE" id="PS51215">
    <property type="entry name" value="AWS"/>
    <property type="match status" value="1"/>
</dbReference>
<dbReference type="InterPro" id="IPR003616">
    <property type="entry name" value="Post-SET_dom"/>
</dbReference>
<dbReference type="GO" id="GO:0008270">
    <property type="term" value="F:zinc ion binding"/>
    <property type="evidence" value="ECO:0007669"/>
    <property type="project" value="UniProtKB-KW"/>
</dbReference>
<evidence type="ECO:0000259" key="13">
    <source>
        <dbReference type="PROSITE" id="PS50868"/>
    </source>
</evidence>
<keyword evidence="7" id="KW-0479">Metal-binding</keyword>
<dbReference type="InterPro" id="IPR044437">
    <property type="entry name" value="SETD2/Set2_SET"/>
</dbReference>
<evidence type="ECO:0000256" key="3">
    <source>
        <dbReference type="ARBA" id="ARBA00022454"/>
    </source>
</evidence>
<feature type="region of interest" description="Disordered" evidence="11">
    <location>
        <begin position="2109"/>
        <end position="2141"/>
    </location>
</feature>
<dbReference type="Pfam" id="PF17907">
    <property type="entry name" value="AWS"/>
    <property type="match status" value="1"/>
</dbReference>
<keyword evidence="3" id="KW-0158">Chromosome</keyword>
<dbReference type="Pfam" id="PF00856">
    <property type="entry name" value="SET"/>
    <property type="match status" value="1"/>
</dbReference>
<organism evidence="16 17">
    <name type="scientific">Acacia crassicarpa</name>
    <name type="common">northern wattle</name>
    <dbReference type="NCBI Taxonomy" id="499986"/>
    <lineage>
        <taxon>Eukaryota</taxon>
        <taxon>Viridiplantae</taxon>
        <taxon>Streptophyta</taxon>
        <taxon>Embryophyta</taxon>
        <taxon>Tracheophyta</taxon>
        <taxon>Spermatophyta</taxon>
        <taxon>Magnoliopsida</taxon>
        <taxon>eudicotyledons</taxon>
        <taxon>Gunneridae</taxon>
        <taxon>Pentapetalae</taxon>
        <taxon>rosids</taxon>
        <taxon>fabids</taxon>
        <taxon>Fabales</taxon>
        <taxon>Fabaceae</taxon>
        <taxon>Caesalpinioideae</taxon>
        <taxon>mimosoid clade</taxon>
        <taxon>Acacieae</taxon>
        <taxon>Acacia</taxon>
    </lineage>
</organism>
<feature type="region of interest" description="Disordered" evidence="11">
    <location>
        <begin position="937"/>
        <end position="968"/>
    </location>
</feature>
<dbReference type="CDD" id="cd19172">
    <property type="entry name" value="SET_SETD2"/>
    <property type="match status" value="1"/>
</dbReference>
<keyword evidence="8" id="KW-0863">Zinc-finger</keyword>
<evidence type="ECO:0000256" key="9">
    <source>
        <dbReference type="ARBA" id="ARBA00022833"/>
    </source>
</evidence>
<keyword evidence="10" id="KW-0539">Nucleus</keyword>
<evidence type="ECO:0000256" key="1">
    <source>
        <dbReference type="ARBA" id="ARBA00004123"/>
    </source>
</evidence>
<feature type="compositionally biased region" description="Basic residues" evidence="11">
    <location>
        <begin position="788"/>
        <end position="810"/>
    </location>
</feature>
<dbReference type="SMART" id="SM00570">
    <property type="entry name" value="AWS"/>
    <property type="match status" value="1"/>
</dbReference>
<proteinExistence type="predicted"/>
<feature type="domain" description="CW-type" evidence="14">
    <location>
        <begin position="1299"/>
        <end position="1353"/>
    </location>
</feature>
<feature type="region of interest" description="Disordered" evidence="11">
    <location>
        <begin position="779"/>
        <end position="812"/>
    </location>
</feature>
<feature type="domain" description="AWS" evidence="15">
    <location>
        <begin position="1413"/>
        <end position="1457"/>
    </location>
</feature>
<evidence type="ECO:0000259" key="14">
    <source>
        <dbReference type="PROSITE" id="PS51050"/>
    </source>
</evidence>
<evidence type="ECO:0000256" key="5">
    <source>
        <dbReference type="ARBA" id="ARBA00022679"/>
    </source>
</evidence>
<dbReference type="Gene3D" id="2.170.270.10">
    <property type="entry name" value="SET domain"/>
    <property type="match status" value="1"/>
</dbReference>
<feature type="region of interest" description="Disordered" evidence="11">
    <location>
        <begin position="731"/>
        <end position="758"/>
    </location>
</feature>
<dbReference type="Gene3D" id="3.30.40.100">
    <property type="match status" value="1"/>
</dbReference>
<dbReference type="Proteomes" id="UP001293593">
    <property type="component" value="Unassembled WGS sequence"/>
</dbReference>
<dbReference type="InterPro" id="IPR050777">
    <property type="entry name" value="SET2_Histone-Lys_MeTrsfase"/>
</dbReference>
<dbReference type="InterPro" id="IPR046341">
    <property type="entry name" value="SET_dom_sf"/>
</dbReference>
<dbReference type="GO" id="GO:0005634">
    <property type="term" value="C:nucleus"/>
    <property type="evidence" value="ECO:0007669"/>
    <property type="project" value="UniProtKB-SubCell"/>
</dbReference>
<feature type="compositionally biased region" description="Basic and acidic residues" evidence="11">
    <location>
        <begin position="1646"/>
        <end position="1658"/>
    </location>
</feature>
<dbReference type="SMART" id="SM00508">
    <property type="entry name" value="PostSET"/>
    <property type="match status" value="1"/>
</dbReference>
<evidence type="ECO:0000256" key="7">
    <source>
        <dbReference type="ARBA" id="ARBA00022723"/>
    </source>
</evidence>
<keyword evidence="9" id="KW-0862">Zinc</keyword>
<dbReference type="InterPro" id="IPR006560">
    <property type="entry name" value="AWS_dom"/>
</dbReference>
<dbReference type="InterPro" id="IPR011124">
    <property type="entry name" value="Znf_CW"/>
</dbReference>
<dbReference type="PANTHER" id="PTHR22884">
    <property type="entry name" value="SET DOMAIN PROTEINS"/>
    <property type="match status" value="1"/>
</dbReference>
<dbReference type="InterPro" id="IPR001214">
    <property type="entry name" value="SET_dom"/>
</dbReference>
<name>A0AAE1JZ52_9FABA</name>
<dbReference type="PROSITE" id="PS50868">
    <property type="entry name" value="POST_SET"/>
    <property type="match status" value="1"/>
</dbReference>
<evidence type="ECO:0000313" key="16">
    <source>
        <dbReference type="EMBL" id="KAK4276704.1"/>
    </source>
</evidence>
<dbReference type="Pfam" id="PF07496">
    <property type="entry name" value="zf-CW"/>
    <property type="match status" value="1"/>
</dbReference>
<comment type="subcellular location">
    <subcellularLocation>
        <location evidence="2">Chromosome</location>
    </subcellularLocation>
    <subcellularLocation>
        <location evidence="1">Nucleus</location>
    </subcellularLocation>
</comment>
<evidence type="ECO:0000313" key="17">
    <source>
        <dbReference type="Proteomes" id="UP001293593"/>
    </source>
</evidence>
<feature type="domain" description="SET" evidence="12">
    <location>
        <begin position="1451"/>
        <end position="1576"/>
    </location>
</feature>
<feature type="region of interest" description="Disordered" evidence="11">
    <location>
        <begin position="2048"/>
        <end position="2094"/>
    </location>
</feature>
<feature type="domain" description="Post-SET" evidence="13">
    <location>
        <begin position="1584"/>
        <end position="1600"/>
    </location>
</feature>
<feature type="compositionally biased region" description="Basic residues" evidence="11">
    <location>
        <begin position="1091"/>
        <end position="1107"/>
    </location>
</feature>
<dbReference type="PROSITE" id="PS51050">
    <property type="entry name" value="ZF_CW"/>
    <property type="match status" value="1"/>
</dbReference>
<evidence type="ECO:0000259" key="15">
    <source>
        <dbReference type="PROSITE" id="PS51215"/>
    </source>
</evidence>
<feature type="compositionally biased region" description="Basic and acidic residues" evidence="11">
    <location>
        <begin position="941"/>
        <end position="959"/>
    </location>
</feature>
<keyword evidence="6" id="KW-0949">S-adenosyl-L-methionine</keyword>
<feature type="region of interest" description="Disordered" evidence="11">
    <location>
        <begin position="1050"/>
        <end position="1113"/>
    </location>
</feature>
<sequence length="2350" mass="257602">MGSCGKSSILDDASSGSVIEQQSCAEFPVQSIPLQRSYPVVNCNALDSNVERSNTMEGCMNRSREVHTGSASTIDVLEMFRDSLSMANKNESTDRLQCSCTVETCNAVDSNVEHSNMMMEGCMDLSGEIHTRSSSSIGVPEMSRDLLLMAEKGENTDNLQRSCPIVTSNVLDSNVEHSDMMECCMNSSREVHTGSVSPVGVTEVPKDSLMMVDKNENTGTLEESCPVVTSLTCNVLDPSVDHSNMMEGRENLSKEVHSGPASPIDASEITRNSLIENKSENTDILQQSCLVATSNVLDSNVVHSNLMEGCMNSTREVASSIDAPVVIRDSLLMENKSENTDILQQSCRVVTCNALDSNVEHSNMMEGFMNSSREVHTGPASPIDVSEMSKDSLLTVNKSETETSLLKKTSEKDSRTCPSVLCAQIELSNIEIVKLVSEGKHCAKDGLKMPSDFIPTTGSPKDCVHQDGHKDEKSNILHSAGVSLALMEGENDAGLPTGFVVYCHQQSKQEDTMRNANPLVKGVKEGDLICGIEADACKQTHSQGSEVPTDVIYTEAEAISDQLHDQKDSGDENGPYEDFVDKESIIDTHVQAFSSQFHQRISGSLPVAYSPGETTHSEKGTDNINTDFDAEDVKIKGKSTDVMTEINVQMMDNRPQDDNACKLNESSSKTDANCTLRKTFPPESDLPSVDHVSIGSPKDVSDLLKEANDSTNSGLVGDSGEADSIGKDIIQVGSPKDVPDLLKEANDSTNSGLVGDSGEADSIGKDIIQVDCTSESNYSGNASLPIRRNSRRSKSGHKTQTKRASRKCKNKTSVPLVGGDMKIILEAARKKRSCFSKPARSSIWGLVGNINKFFEQDNELGVDEVMCQGLRRVRGALKSGTRKKNGAISSSLSSMKKCCAPTTRVRLKIKLGKEVHLSCSDVFVPEFMNSACSSSNVGFQEKNKSAGDKSSEEVAEGKSESLTNSPDEDALYLNGQMANHHLEAAAATEKSNEVAEEACHMIPPERMVDTLRETVNDKGMDPGTSPDSEVINSIPEVHVGERHQQGLHDAFLGSSKVSDSLGGVSGCRRRKKKDKVTSSSSSIVEDGSKGPSRKNKTKQSKSHGRKKNSNDVVCSMRLHTSTSMNTVSYPVCHKELSSESLPPSGEIELEDSTEALKVKSSMKVETTCSPNDNYELLESQGIDNLLPSTRSLGRKLPKSLTSCKIITPKSKASDSMSRKKTGSRHREKQLKPIKKSEVNGKAVSDKVIFEAEDRLHAEHVHGSYQLDDIGKMNAGDDKVAVNGSNLDMAVGTGLEQQHPSPHNAWVRCDDCHKWRRIPVELADLIEETKCTWTCKDSNDKAFSDCSTPQEKSNAEINAELGLSDASGDEDAYEGCKNYKKLEYQHPTVHQESTFTHILTNEFLHRSRKTQTIDEIMVCHCKRCCGDECLNRMLNIECVQGTCPCGDLCSNQQFQQRKYASLTWFKCGKKGYGLKAVEDISKGKFLIEYVGEVLDMHAYEARQREYAFKGHRHFYFMTLNGSEVIDASAKGNLGRFINHSCDPNCRTEKWMVNGEICIGLFALRDIKQGEEVTFDYNYVRVFGAAAKKCYCGSPLCRGYIGGGDPLNAEVIVQGDSDEEFPEPVMLTEDGEIERSMPRSDVMQAERNLSKDRGLVDKSRSAQVPGNNLEKENSINPSPAIPPPHCPLDVEDSIGKLPSSDVEEISPQMRDAKSKSMPAVQQVLKSELPDDISSIQMEASATPISKAISNLIKNKKESKFETVEDRPGFPRTHLLVKTSRANASVKKGKVHFNHSNGLKAAVTANRLQAAPSKPKKVAEGLSNGRFEAVQEKLKELLDEDGEGGISKRKDATKGYLKLLLLTVASDDRNNGEAIQSNRDLSMILGALLKTKSRAVLNDIINKNGLQMLHNIMKQYRRDFKKTPILRKLLKVLEYLAASKILTFEHINGGPPCHGMESFRESMLSLTEHDDKQVHQIARSFRDRWIRKPFRRHGFGDQDDFKGDSQRNFNCNRFSASQNHRRELDVRSTEAIDCVLQSKLVTTSVDAGVQEGCSVPSLDGAKVDGTKRRKRKSRWDQPAETISNSPSSPSKKQNVDSGLPMHAHAAIDSFDGSQNINEDFPPGFSCPVQPQLPSSNASPHLVDPALQNVSNSGCPPDTVIGHPKQKFSSCMPVSYGMPLSFVQQFGTPHEISGSWVTAPGVPFCPFPPLPCYPRDNKDCQSSSSTNAAAVNQPVEVQQRDMNGPVACCSDDITPSTTGTSPKDIDLPHEDDKQLYKRLKGSSCDLGRKYFRQQKWNNSKIHRPWFRRNAWGSNGNYTAGGICSVNVGDEPSESKVAYSSEDVICRAEEGDNHV</sequence>
<dbReference type="GO" id="GO:0032259">
    <property type="term" value="P:methylation"/>
    <property type="evidence" value="ECO:0007669"/>
    <property type="project" value="UniProtKB-KW"/>
</dbReference>
<evidence type="ECO:0008006" key="18">
    <source>
        <dbReference type="Google" id="ProtNLM"/>
    </source>
</evidence>
<dbReference type="EMBL" id="JAWXYG010000003">
    <property type="protein sequence ID" value="KAK4276704.1"/>
    <property type="molecule type" value="Genomic_DNA"/>
</dbReference>
<evidence type="ECO:0000256" key="2">
    <source>
        <dbReference type="ARBA" id="ARBA00004286"/>
    </source>
</evidence>
<evidence type="ECO:0000256" key="6">
    <source>
        <dbReference type="ARBA" id="ARBA00022691"/>
    </source>
</evidence>
<gene>
    <name evidence="16" type="ORF">QN277_014823</name>
</gene>
<dbReference type="SMART" id="SM00317">
    <property type="entry name" value="SET"/>
    <property type="match status" value="1"/>
</dbReference>
<dbReference type="GO" id="GO:0046975">
    <property type="term" value="F:histone H3K36 methyltransferase activity"/>
    <property type="evidence" value="ECO:0007669"/>
    <property type="project" value="InterPro"/>
</dbReference>
<feature type="region of interest" description="Disordered" evidence="11">
    <location>
        <begin position="1209"/>
        <end position="1238"/>
    </location>
</feature>
<comment type="caution">
    <text evidence="16">The sequence shown here is derived from an EMBL/GenBank/DDBJ whole genome shotgun (WGS) entry which is preliminary data.</text>
</comment>
<keyword evidence="4" id="KW-0489">Methyltransferase</keyword>
<evidence type="ECO:0000256" key="10">
    <source>
        <dbReference type="ARBA" id="ARBA00023242"/>
    </source>
</evidence>